<organism evidence="2 3">
    <name type="scientific">Anoxybacteroides amylolyticum</name>
    <dbReference type="NCBI Taxonomy" id="294699"/>
    <lineage>
        <taxon>Bacteria</taxon>
        <taxon>Bacillati</taxon>
        <taxon>Bacillota</taxon>
        <taxon>Bacilli</taxon>
        <taxon>Bacillales</taxon>
        <taxon>Anoxybacillaceae</taxon>
        <taxon>Anoxybacteroides</taxon>
    </lineage>
</organism>
<keyword evidence="3" id="KW-1185">Reference proteome</keyword>
<evidence type="ECO:0000313" key="3">
    <source>
        <dbReference type="Proteomes" id="UP000076865"/>
    </source>
</evidence>
<dbReference type="AlphaFoldDB" id="A0A160F6P5"/>
<dbReference type="PATRIC" id="fig|294699.3.peg.2271"/>
<name>A0A160F6P5_9BACL</name>
<gene>
    <name evidence="2" type="ORF">GFC30_2202</name>
</gene>
<proteinExistence type="predicted"/>
<dbReference type="RefSeq" id="WP_066325359.1">
    <property type="nucleotide sequence ID" value="NZ_CP015438.1"/>
</dbReference>
<feature type="chain" id="PRO_5007814350" evidence="1">
    <location>
        <begin position="29"/>
        <end position="313"/>
    </location>
</feature>
<sequence length="313" mass="33813">MKISKKFVFLLVFSLCISTSLEGEYAFAEDNSTSGENIGSLVENITDAQDIVDPTVLEQGNVAVVQNEAGTIQIPLDSNVITVNDEDIEKNELKITLPKLNSEDAVKTENGTIVYHSANEPSDLAVQPTTEGIRSLIVIKDASAPYEYRFTIDVPDGEKLVSAAEYLGEEFDTGEVFIVDSDNKIQSVFAPAWAKDANGDPVPTHFIIKGNDIIQVVDFNENTAFPIVADPNWMKIAKCSAALAGFVGFNLFAAAKVIKIKRYIKELGGVAEAAKLLVEATTWEEKLRVGGQALVGLAGELTGITGVYEACFK</sequence>
<dbReference type="OrthoDB" id="2924915at2"/>
<evidence type="ECO:0000256" key="1">
    <source>
        <dbReference type="SAM" id="SignalP"/>
    </source>
</evidence>
<dbReference type="Proteomes" id="UP000076865">
    <property type="component" value="Chromosome"/>
</dbReference>
<evidence type="ECO:0000313" key="2">
    <source>
        <dbReference type="EMBL" id="ANB61812.1"/>
    </source>
</evidence>
<accession>A0A160F6P5</accession>
<dbReference type="KEGG" id="aamy:GFC30_2202"/>
<dbReference type="EMBL" id="CP015438">
    <property type="protein sequence ID" value="ANB61812.1"/>
    <property type="molecule type" value="Genomic_DNA"/>
</dbReference>
<keyword evidence="1" id="KW-0732">Signal</keyword>
<protein>
    <submittedName>
        <fullName evidence="2">Putative closticin</fullName>
    </submittedName>
</protein>
<feature type="signal peptide" evidence="1">
    <location>
        <begin position="1"/>
        <end position="28"/>
    </location>
</feature>
<reference evidence="2 3" key="1">
    <citation type="journal article" date="2006" name="Syst. Appl. Microbiol.">
        <title>Anoxybacillus amylolyticus sp. nov., a thermophilic amylase producing bacterium isolated from Mount Rittmann (Antarctica).</title>
        <authorList>
            <person name="Poli A."/>
            <person name="Esposito E."/>
            <person name="Lama L."/>
            <person name="Orlando P."/>
            <person name="Nicolaus G."/>
            <person name="de Appolonia F."/>
            <person name="Gambacorta A."/>
            <person name="Nicolaus B."/>
        </authorList>
    </citation>
    <scope>NUCLEOTIDE SEQUENCE [LARGE SCALE GENOMIC DNA]</scope>
    <source>
        <strain evidence="2 3">DSM 15939</strain>
    </source>
</reference>